<feature type="compositionally biased region" description="Basic residues" evidence="6">
    <location>
        <begin position="534"/>
        <end position="546"/>
    </location>
</feature>
<comment type="caution">
    <text evidence="8">The sequence shown here is derived from an EMBL/GenBank/DDBJ whole genome shotgun (WGS) entry which is preliminary data.</text>
</comment>
<feature type="domain" description="CP-type G" evidence="7">
    <location>
        <begin position="151"/>
        <end position="337"/>
    </location>
</feature>
<dbReference type="CDD" id="cd04178">
    <property type="entry name" value="Nucleostemin_like"/>
    <property type="match status" value="1"/>
</dbReference>
<dbReference type="Gene3D" id="1.10.1580.10">
    <property type="match status" value="1"/>
</dbReference>
<gene>
    <name evidence="8" type="ORF">BaRGS_00039131</name>
</gene>
<accession>A0ABD0J4I4</accession>
<organism evidence="8 9">
    <name type="scientific">Batillaria attramentaria</name>
    <dbReference type="NCBI Taxonomy" id="370345"/>
    <lineage>
        <taxon>Eukaryota</taxon>
        <taxon>Metazoa</taxon>
        <taxon>Spiralia</taxon>
        <taxon>Lophotrochozoa</taxon>
        <taxon>Mollusca</taxon>
        <taxon>Gastropoda</taxon>
        <taxon>Caenogastropoda</taxon>
        <taxon>Sorbeoconcha</taxon>
        <taxon>Cerithioidea</taxon>
        <taxon>Batillariidae</taxon>
        <taxon>Batillaria</taxon>
    </lineage>
</organism>
<evidence type="ECO:0000256" key="3">
    <source>
        <dbReference type="ARBA" id="ARBA00023054"/>
    </source>
</evidence>
<dbReference type="Pfam" id="PF08701">
    <property type="entry name" value="GN3L_Grn1"/>
    <property type="match status" value="1"/>
</dbReference>
<feature type="compositionally biased region" description="Polar residues" evidence="6">
    <location>
        <begin position="493"/>
        <end position="505"/>
    </location>
</feature>
<evidence type="ECO:0000256" key="1">
    <source>
        <dbReference type="ARBA" id="ARBA00004123"/>
    </source>
</evidence>
<evidence type="ECO:0000313" key="8">
    <source>
        <dbReference type="EMBL" id="KAK7457986.1"/>
    </source>
</evidence>
<name>A0ABD0J4I4_9CAEN</name>
<evidence type="ECO:0000259" key="7">
    <source>
        <dbReference type="PROSITE" id="PS51721"/>
    </source>
</evidence>
<dbReference type="PANTHER" id="PTHR11089">
    <property type="entry name" value="GTP-BINDING PROTEIN-RELATED"/>
    <property type="match status" value="1"/>
</dbReference>
<sequence>MMDRKFLLTRKYVIAFMPSIKKKSKRMTTKRRVKIEKKVKEHNKKKRREARKNPKKGKRKDPGIPNSLPFKETVLKELEDRKRRVEEERQKQKERRAKDREKLQNKKRNLADIVKNADKRQLEYERKQAAKANGGERNSRDVPERSLKTYFKEFKKVVDAADVVLEILDSRDPLGSRCHELETSVLTSDTNKKLVLVLNKIDLVPRENVEAWLKYLRNEFPTVAFKASTQAQSDHLSQKKMQAVSKVSDDLMKSSHCLGADVLMKLLGNYCRNQDIRTSIRVGVVGFPNTGKSSLINSLKRSKACNVGAVPGVTKTMQEVHLDKHIKLLDSPGVVMASNQSPTAAVLRNVVKLEALDDPVPAVDTILKRCSKDQLMLHYTLPDFKTTDEFLALMAKRHGQLKKGGVPDVGRAARGVLKDWTSGKISFYTHPPEKPQEEVQATIVSEMSKAFDIDSLITAESQLLGKLDSKRTKHMLMADVTVALQPKAKGKKGSSQPESTSTGRSIFSAKTKRAETSQPSGSGVTTENTQTNKDRKKAFRKMKKDRKKSDVVAGKLSNALETAFNIGLGDDESGDNYDFATDFT</sequence>
<dbReference type="EMBL" id="JACVVK020000666">
    <property type="protein sequence ID" value="KAK7457986.1"/>
    <property type="molecule type" value="Genomic_DNA"/>
</dbReference>
<feature type="region of interest" description="Disordered" evidence="6">
    <location>
        <begin position="487"/>
        <end position="552"/>
    </location>
</feature>
<proteinExistence type="predicted"/>
<evidence type="ECO:0000256" key="6">
    <source>
        <dbReference type="SAM" id="MobiDB-lite"/>
    </source>
</evidence>
<dbReference type="InterPro" id="IPR014813">
    <property type="entry name" value="Gnl3_N_dom"/>
</dbReference>
<dbReference type="InterPro" id="IPR030378">
    <property type="entry name" value="G_CP_dom"/>
</dbReference>
<dbReference type="FunFam" id="1.10.1580.10:FF:000002">
    <property type="entry name" value="Guanine nucleotide-binding protein-like 3 (nucleolar)-like"/>
    <property type="match status" value="1"/>
</dbReference>
<keyword evidence="3" id="KW-0175">Coiled coil</keyword>
<evidence type="ECO:0000313" key="9">
    <source>
        <dbReference type="Proteomes" id="UP001519460"/>
    </source>
</evidence>
<dbReference type="InterPro" id="IPR006073">
    <property type="entry name" value="GTP-bd"/>
</dbReference>
<dbReference type="FunFam" id="3.40.50.300:FF:000493">
    <property type="entry name" value="Guanine nucleotide-binding protein-like 3-like protein"/>
    <property type="match status" value="1"/>
</dbReference>
<dbReference type="PRINTS" id="PR00326">
    <property type="entry name" value="GTP1OBG"/>
</dbReference>
<reference evidence="8 9" key="1">
    <citation type="journal article" date="2023" name="Sci. Data">
        <title>Genome assembly of the Korean intertidal mud-creeper Batillaria attramentaria.</title>
        <authorList>
            <person name="Patra A.K."/>
            <person name="Ho P.T."/>
            <person name="Jun S."/>
            <person name="Lee S.J."/>
            <person name="Kim Y."/>
            <person name="Won Y.J."/>
        </authorList>
    </citation>
    <scope>NUCLEOTIDE SEQUENCE [LARGE SCALE GENOMIC DNA]</scope>
    <source>
        <strain evidence="8">Wonlab-2016</strain>
    </source>
</reference>
<feature type="compositionally biased region" description="Basic and acidic residues" evidence="6">
    <location>
        <begin position="73"/>
        <end position="104"/>
    </location>
</feature>
<evidence type="ECO:0000256" key="2">
    <source>
        <dbReference type="ARBA" id="ARBA00022741"/>
    </source>
</evidence>
<evidence type="ECO:0000256" key="5">
    <source>
        <dbReference type="ARBA" id="ARBA00023242"/>
    </source>
</evidence>
<dbReference type="Pfam" id="PF01926">
    <property type="entry name" value="MMR_HSR1"/>
    <property type="match status" value="1"/>
</dbReference>
<comment type="subcellular location">
    <subcellularLocation>
        <location evidence="1">Nucleus</location>
    </subcellularLocation>
</comment>
<protein>
    <recommendedName>
        <fullName evidence="7">CP-type G domain-containing protein</fullName>
    </recommendedName>
</protein>
<dbReference type="PANTHER" id="PTHR11089:SF30">
    <property type="entry name" value="GUANINE NUCLEOTIDE-BINDING PROTEIN-LIKE 3 HOMOLOG"/>
    <property type="match status" value="1"/>
</dbReference>
<evidence type="ECO:0000256" key="4">
    <source>
        <dbReference type="ARBA" id="ARBA00023134"/>
    </source>
</evidence>
<keyword evidence="2" id="KW-0547">Nucleotide-binding</keyword>
<dbReference type="InterPro" id="IPR027417">
    <property type="entry name" value="P-loop_NTPase"/>
</dbReference>
<dbReference type="GO" id="GO:0005730">
    <property type="term" value="C:nucleolus"/>
    <property type="evidence" value="ECO:0007669"/>
    <property type="project" value="UniProtKB-ARBA"/>
</dbReference>
<dbReference type="Gene3D" id="3.40.50.300">
    <property type="entry name" value="P-loop containing nucleotide triphosphate hydrolases"/>
    <property type="match status" value="1"/>
</dbReference>
<feature type="compositionally biased region" description="Basic residues" evidence="6">
    <location>
        <begin position="23"/>
        <end position="59"/>
    </location>
</feature>
<keyword evidence="4" id="KW-0342">GTP-binding</keyword>
<feature type="compositionally biased region" description="Polar residues" evidence="6">
    <location>
        <begin position="516"/>
        <end position="531"/>
    </location>
</feature>
<dbReference type="InterPro" id="IPR050755">
    <property type="entry name" value="TRAFAC_YlqF/YawG_RiboMat"/>
</dbReference>
<dbReference type="GO" id="GO:0005525">
    <property type="term" value="F:GTP binding"/>
    <property type="evidence" value="ECO:0007669"/>
    <property type="project" value="UniProtKB-KW"/>
</dbReference>
<keyword evidence="9" id="KW-1185">Reference proteome</keyword>
<dbReference type="AlphaFoldDB" id="A0ABD0J4I4"/>
<keyword evidence="5" id="KW-0539">Nucleus</keyword>
<feature type="region of interest" description="Disordered" evidence="6">
    <location>
        <begin position="23"/>
        <end position="122"/>
    </location>
</feature>
<dbReference type="InterPro" id="IPR023179">
    <property type="entry name" value="GTP-bd_ortho_bundle_sf"/>
</dbReference>
<dbReference type="Proteomes" id="UP001519460">
    <property type="component" value="Unassembled WGS sequence"/>
</dbReference>
<dbReference type="PROSITE" id="PS51721">
    <property type="entry name" value="G_CP"/>
    <property type="match status" value="1"/>
</dbReference>
<dbReference type="SUPFAM" id="SSF52540">
    <property type="entry name" value="P-loop containing nucleoside triphosphate hydrolases"/>
    <property type="match status" value="1"/>
</dbReference>